<evidence type="ECO:0000313" key="2">
    <source>
        <dbReference type="EMBL" id="CAK7214673.1"/>
    </source>
</evidence>
<name>A0ABP0B583_9PEZI</name>
<feature type="region of interest" description="Disordered" evidence="1">
    <location>
        <begin position="839"/>
        <end position="913"/>
    </location>
</feature>
<dbReference type="Proteomes" id="UP001642482">
    <property type="component" value="Unassembled WGS sequence"/>
</dbReference>
<evidence type="ECO:0000256" key="1">
    <source>
        <dbReference type="SAM" id="MobiDB-lite"/>
    </source>
</evidence>
<dbReference type="EMBL" id="CAWUHD010000014">
    <property type="protein sequence ID" value="CAK7214673.1"/>
    <property type="molecule type" value="Genomic_DNA"/>
</dbReference>
<reference evidence="2 3" key="1">
    <citation type="submission" date="2024-01" db="EMBL/GenBank/DDBJ databases">
        <authorList>
            <person name="Allen C."/>
            <person name="Tagirdzhanova G."/>
        </authorList>
    </citation>
    <scope>NUCLEOTIDE SEQUENCE [LARGE SCALE GENOMIC DNA]</scope>
</reference>
<feature type="region of interest" description="Disordered" evidence="1">
    <location>
        <begin position="568"/>
        <end position="630"/>
    </location>
</feature>
<feature type="compositionally biased region" description="Low complexity" evidence="1">
    <location>
        <begin position="861"/>
        <end position="892"/>
    </location>
</feature>
<gene>
    <name evidence="2" type="ORF">SEUCBS140593_002262</name>
</gene>
<feature type="region of interest" description="Disordered" evidence="1">
    <location>
        <begin position="651"/>
        <end position="673"/>
    </location>
</feature>
<keyword evidence="3" id="KW-1185">Reference proteome</keyword>
<feature type="region of interest" description="Disordered" evidence="1">
    <location>
        <begin position="1"/>
        <end position="21"/>
    </location>
</feature>
<protein>
    <submittedName>
        <fullName evidence="2">Uncharacterized protein</fullName>
    </submittedName>
</protein>
<proteinExistence type="predicted"/>
<feature type="compositionally biased region" description="Low complexity" evidence="1">
    <location>
        <begin position="573"/>
        <end position="588"/>
    </location>
</feature>
<organism evidence="2 3">
    <name type="scientific">Sporothrix eucalyptigena</name>
    <dbReference type="NCBI Taxonomy" id="1812306"/>
    <lineage>
        <taxon>Eukaryota</taxon>
        <taxon>Fungi</taxon>
        <taxon>Dikarya</taxon>
        <taxon>Ascomycota</taxon>
        <taxon>Pezizomycotina</taxon>
        <taxon>Sordariomycetes</taxon>
        <taxon>Sordariomycetidae</taxon>
        <taxon>Ophiostomatales</taxon>
        <taxon>Ophiostomataceae</taxon>
        <taxon>Sporothrix</taxon>
    </lineage>
</organism>
<comment type="caution">
    <text evidence="2">The sequence shown here is derived from an EMBL/GenBank/DDBJ whole genome shotgun (WGS) entry which is preliminary data.</text>
</comment>
<feature type="compositionally biased region" description="Basic and acidic residues" evidence="1">
    <location>
        <begin position="599"/>
        <end position="618"/>
    </location>
</feature>
<evidence type="ECO:0000313" key="3">
    <source>
        <dbReference type="Proteomes" id="UP001642482"/>
    </source>
</evidence>
<feature type="region of interest" description="Disordered" evidence="1">
    <location>
        <begin position="529"/>
        <end position="553"/>
    </location>
</feature>
<feature type="compositionally biased region" description="Polar residues" evidence="1">
    <location>
        <begin position="849"/>
        <end position="860"/>
    </location>
</feature>
<feature type="compositionally biased region" description="Acidic residues" evidence="1">
    <location>
        <begin position="660"/>
        <end position="670"/>
    </location>
</feature>
<sequence length="953" mass="100761">MTEASVLVSESADTNWPAQPEAMTPLDAKQFSVDLDIEGLGDIILLQDLPVQKNADLHPLAGYYSENSQAPGYVPQRAATTSTPPASAVTPSAPKSTIIEVSALSAATATSKVSKITTTPVTKSSTPSNYVWTDPSDCIDMQKSSFRGAFGPNSTFEEASNPQVHLQRPRNINDNVVQASGLSINSGLRLPSVDSGIWIDEVKSTPAPTMGSFMMLPNATGNMFAIPNASADQWLKTSTGCVIEEISPTTASPIGSVQQQALASPAIETYIPMASSTSAPGLTRLQMDTFQQLTNSAIVTPVTPFHANDISMYGNLFGHSDLAAFVPSGQDTASFFASMQAVSATNLPFASVPIMNAFSPAVWVNASCDASVANAFPAAASDIQISDTFSGSSVVPFINTPAASALRAQFPVTLTTNPAEASNPALAGVPTIAAMTKTMMTNMAPPTPSTPKTKQQELSDEMKEKQIEFNEIRKRHMARTDPMADGNGMMQQGQTIFTSAISTSTAVSPLNKLPTSAENIAPKRSTISPVSRTAKRQRFSVSGPAGAGGRISSPLSRASTTLFASPVHAPAQASKASSSSKKLTLSTTVEENEGSSTRVPEDHQPKKKAKFADTRSNEAGEPSLSENSKQSGVPAAFVALCGARNNYGDGLNLQPYEPPPDCDYESDSSDDLPSQAQATNMAGMAEFFLGRFPCYDDLLAKPEAAPPRPKFNMKPGYKKEIIPVSTMSFTVPEGTSTAITILNRTFVTHLTDDRKVDEVIRRVTMKFQAEAAEAEARAKAEAAIQASQAEAGAAQSVSGQETIGASATDETVYAAQQTQPMQTVQPAQLATSSTRMLDVGASGKPMASSPRSRSKSQQDNSLPSASKSSVSASRSFSPQPQAPSQSHPQQSPVPNPYLRVGMPPPLLRAHSNPARAPFSAEELNFGPFASLPVSTPVSDLHLNKKLSRDNRLW</sequence>
<accession>A0ABP0B583</accession>